<organism evidence="6 7">
    <name type="scientific">Amycolatopsis vastitatis</name>
    <dbReference type="NCBI Taxonomy" id="1905142"/>
    <lineage>
        <taxon>Bacteria</taxon>
        <taxon>Bacillati</taxon>
        <taxon>Actinomycetota</taxon>
        <taxon>Actinomycetes</taxon>
        <taxon>Pseudonocardiales</taxon>
        <taxon>Pseudonocardiaceae</taxon>
        <taxon>Amycolatopsis</taxon>
    </lineage>
</organism>
<evidence type="ECO:0000313" key="7">
    <source>
        <dbReference type="Proteomes" id="UP000215199"/>
    </source>
</evidence>
<dbReference type="PRINTS" id="PR00455">
    <property type="entry name" value="HTHTETR"/>
</dbReference>
<dbReference type="InterPro" id="IPR050109">
    <property type="entry name" value="HTH-type_TetR-like_transc_reg"/>
</dbReference>
<comment type="caution">
    <text evidence="6">The sequence shown here is derived from an EMBL/GenBank/DDBJ whole genome shotgun (WGS) entry which is preliminary data.</text>
</comment>
<evidence type="ECO:0000259" key="5">
    <source>
        <dbReference type="PROSITE" id="PS50977"/>
    </source>
</evidence>
<accession>A0A229SPM8</accession>
<evidence type="ECO:0000313" key="6">
    <source>
        <dbReference type="EMBL" id="OXM61005.1"/>
    </source>
</evidence>
<evidence type="ECO:0000256" key="4">
    <source>
        <dbReference type="PROSITE-ProRule" id="PRU00335"/>
    </source>
</evidence>
<feature type="domain" description="HTH tetR-type" evidence="5">
    <location>
        <begin position="30"/>
        <end position="90"/>
    </location>
</feature>
<dbReference type="GO" id="GO:0003700">
    <property type="term" value="F:DNA-binding transcription factor activity"/>
    <property type="evidence" value="ECO:0007669"/>
    <property type="project" value="TreeGrafter"/>
</dbReference>
<dbReference type="PROSITE" id="PS50977">
    <property type="entry name" value="HTH_TETR_2"/>
    <property type="match status" value="1"/>
</dbReference>
<dbReference type="SUPFAM" id="SSF48498">
    <property type="entry name" value="Tetracyclin repressor-like, C-terminal domain"/>
    <property type="match status" value="1"/>
</dbReference>
<keyword evidence="3" id="KW-0804">Transcription</keyword>
<dbReference type="GO" id="GO:0000976">
    <property type="term" value="F:transcription cis-regulatory region binding"/>
    <property type="evidence" value="ECO:0007669"/>
    <property type="project" value="TreeGrafter"/>
</dbReference>
<dbReference type="Gene3D" id="1.10.10.60">
    <property type="entry name" value="Homeodomain-like"/>
    <property type="match status" value="1"/>
</dbReference>
<dbReference type="Gene3D" id="1.10.357.10">
    <property type="entry name" value="Tetracycline Repressor, domain 2"/>
    <property type="match status" value="1"/>
</dbReference>
<protein>
    <submittedName>
        <fullName evidence="6">TetR family transcriptional regulator</fullName>
    </submittedName>
</protein>
<dbReference type="EMBL" id="NMUL01000051">
    <property type="protein sequence ID" value="OXM61005.1"/>
    <property type="molecule type" value="Genomic_DNA"/>
</dbReference>
<dbReference type="InterPro" id="IPR041490">
    <property type="entry name" value="KstR2_TetR_C"/>
</dbReference>
<dbReference type="InterPro" id="IPR036271">
    <property type="entry name" value="Tet_transcr_reg_TetR-rel_C_sf"/>
</dbReference>
<dbReference type="Pfam" id="PF17932">
    <property type="entry name" value="TetR_C_24"/>
    <property type="match status" value="1"/>
</dbReference>
<name>A0A229SPM8_9PSEU</name>
<gene>
    <name evidence="6" type="ORF">CF165_40185</name>
</gene>
<evidence type="ECO:0000256" key="3">
    <source>
        <dbReference type="ARBA" id="ARBA00023163"/>
    </source>
</evidence>
<evidence type="ECO:0000256" key="1">
    <source>
        <dbReference type="ARBA" id="ARBA00023015"/>
    </source>
</evidence>
<evidence type="ECO:0000256" key="2">
    <source>
        <dbReference type="ARBA" id="ARBA00023125"/>
    </source>
</evidence>
<dbReference type="Proteomes" id="UP000215199">
    <property type="component" value="Unassembled WGS sequence"/>
</dbReference>
<proteinExistence type="predicted"/>
<sequence>MYHAVDWGGIVVSASTRRADEEDAAAQPGRDTRTRILEAAAEVLRSRGYGGTRMAEIAELAELQAATIYYYFPNREDMIESVIREGEALIIARAKEALAALPDSVSPLDKICTAATAHLDAVLSISSFSAASTRNFSHLPQEMQDRLMVQRREYGRLWKQLFDEALESGAIGGAIDWHVAYQLLMGSLNSAAEWWTPERTPKSELLETTVRLIRRAFQPPFRSAG</sequence>
<dbReference type="AlphaFoldDB" id="A0A229SPM8"/>
<dbReference type="InterPro" id="IPR009057">
    <property type="entry name" value="Homeodomain-like_sf"/>
</dbReference>
<dbReference type="InterPro" id="IPR001647">
    <property type="entry name" value="HTH_TetR"/>
</dbReference>
<reference evidence="7" key="1">
    <citation type="submission" date="2017-07" db="EMBL/GenBank/DDBJ databases">
        <title>Comparative genome mining reveals phylogenetic distribution patterns of secondary metabolites in Amycolatopsis.</title>
        <authorList>
            <person name="Adamek M."/>
            <person name="Alanjary M."/>
            <person name="Sales-Ortells H."/>
            <person name="Goodfellow M."/>
            <person name="Bull A.T."/>
            <person name="Kalinowski J."/>
            <person name="Ziemert N."/>
        </authorList>
    </citation>
    <scope>NUCLEOTIDE SEQUENCE [LARGE SCALE GENOMIC DNA]</scope>
    <source>
        <strain evidence="7">H5</strain>
    </source>
</reference>
<feature type="DNA-binding region" description="H-T-H motif" evidence="4">
    <location>
        <begin position="53"/>
        <end position="72"/>
    </location>
</feature>
<keyword evidence="7" id="KW-1185">Reference proteome</keyword>
<dbReference type="PANTHER" id="PTHR30055:SF234">
    <property type="entry name" value="HTH-TYPE TRANSCRIPTIONAL REGULATOR BETI"/>
    <property type="match status" value="1"/>
</dbReference>
<keyword evidence="1" id="KW-0805">Transcription regulation</keyword>
<dbReference type="PANTHER" id="PTHR30055">
    <property type="entry name" value="HTH-TYPE TRANSCRIPTIONAL REGULATOR RUTR"/>
    <property type="match status" value="1"/>
</dbReference>
<dbReference type="Pfam" id="PF00440">
    <property type="entry name" value="TetR_N"/>
    <property type="match status" value="1"/>
</dbReference>
<dbReference type="SUPFAM" id="SSF46689">
    <property type="entry name" value="Homeodomain-like"/>
    <property type="match status" value="1"/>
</dbReference>
<keyword evidence="2 4" id="KW-0238">DNA-binding</keyword>